<protein>
    <submittedName>
        <fullName evidence="1">Uncharacterized protein</fullName>
    </submittedName>
</protein>
<keyword evidence="2" id="KW-1185">Reference proteome</keyword>
<name>A0AAP0KH35_9MAGN</name>
<dbReference type="PANTHER" id="PTHR31681">
    <property type="entry name" value="C2H2-LIKE ZINC FINGER PROTEIN"/>
    <property type="match status" value="1"/>
</dbReference>
<sequence>MIFRTTGLNQQKQVKKIERVIRVKNSTETLKRFEEYRETAKKRAYDQKMKHPRVSVDGNELLLFNSTVMACFETDGISKREEILLSTAIGTQSKVPCIHKTYNVKKAVLVCRLIAGNVAVNKFEERGEEEFDSVGSEGLSYKSEHFFVWNSSALLPCFVIVY</sequence>
<dbReference type="EMBL" id="JBBNAF010000004">
    <property type="protein sequence ID" value="KAK9151349.1"/>
    <property type="molecule type" value="Genomic_DNA"/>
</dbReference>
<gene>
    <name evidence="1" type="ORF">Syun_009658</name>
</gene>
<dbReference type="Gene3D" id="3.90.228.10">
    <property type="match status" value="1"/>
</dbReference>
<dbReference type="Proteomes" id="UP001420932">
    <property type="component" value="Unassembled WGS sequence"/>
</dbReference>
<evidence type="ECO:0000313" key="1">
    <source>
        <dbReference type="EMBL" id="KAK9151349.1"/>
    </source>
</evidence>
<evidence type="ECO:0000313" key="2">
    <source>
        <dbReference type="Proteomes" id="UP001420932"/>
    </source>
</evidence>
<comment type="caution">
    <text evidence="1">The sequence shown here is derived from an EMBL/GenBank/DDBJ whole genome shotgun (WGS) entry which is preliminary data.</text>
</comment>
<reference evidence="1 2" key="1">
    <citation type="submission" date="2024-01" db="EMBL/GenBank/DDBJ databases">
        <title>Genome assemblies of Stephania.</title>
        <authorList>
            <person name="Yang L."/>
        </authorList>
    </citation>
    <scope>NUCLEOTIDE SEQUENCE [LARGE SCALE GENOMIC DNA]</scope>
    <source>
        <strain evidence="1">YNDBR</strain>
        <tissue evidence="1">Leaf</tissue>
    </source>
</reference>
<dbReference type="AlphaFoldDB" id="A0AAP0KH35"/>
<dbReference type="PANTHER" id="PTHR31681:SF34">
    <property type="entry name" value="DUF295 DOMAIN-CONTAINING PROTEIN"/>
    <property type="match status" value="1"/>
</dbReference>
<accession>A0AAP0KH35</accession>
<organism evidence="1 2">
    <name type="scientific">Stephania yunnanensis</name>
    <dbReference type="NCBI Taxonomy" id="152371"/>
    <lineage>
        <taxon>Eukaryota</taxon>
        <taxon>Viridiplantae</taxon>
        <taxon>Streptophyta</taxon>
        <taxon>Embryophyta</taxon>
        <taxon>Tracheophyta</taxon>
        <taxon>Spermatophyta</taxon>
        <taxon>Magnoliopsida</taxon>
        <taxon>Ranunculales</taxon>
        <taxon>Menispermaceae</taxon>
        <taxon>Menispermoideae</taxon>
        <taxon>Cissampelideae</taxon>
        <taxon>Stephania</taxon>
    </lineage>
</organism>
<proteinExistence type="predicted"/>